<evidence type="ECO:0008006" key="9">
    <source>
        <dbReference type="Google" id="ProtNLM"/>
    </source>
</evidence>
<dbReference type="Proteomes" id="UP000030106">
    <property type="component" value="Unassembled WGS sequence"/>
</dbReference>
<evidence type="ECO:0000256" key="5">
    <source>
        <dbReference type="ARBA" id="ARBA00023242"/>
    </source>
</evidence>
<keyword evidence="5" id="KW-0539">Nucleus</keyword>
<comment type="caution">
    <text evidence="7">The sequence shown here is derived from an EMBL/GenBank/DDBJ whole genome shotgun (WGS) entry which is preliminary data.</text>
</comment>
<evidence type="ECO:0000256" key="4">
    <source>
        <dbReference type="ARBA" id="ARBA00023136"/>
    </source>
</evidence>
<sequence length="347" mass="37168">MPGSSPLAPLRRIGDDVYLYEPSGPADPSYRGPSLIVMTTWLGGASARNIGHYVAGHRTLFREAAVLLVTARLSEITVTPFARMHARLQPARDVIARHVLCGGGQLRDDDGQGDGNAAAADSSPFILWHIFSNGGLNMAIQLARITREALAATGLTDSAELDRATGGVIMDCCPGDSSLSRTLRAAAYSLPNTWAAQTVGRLLLLPTIAVLLGAQNAGLLGRGRSLAALYRGAHDPAVFGSSVRRLYLYSVSDDLVPWRFVNQHMAEAQQKGIVVDGEAIPGGRHCALLRGDAGRYWRAVERFWGATQEQAGEPPTSDTSDAGVSGSRDYEEMEFMLPVTGMLRSRL</sequence>
<reference evidence="7 8" key="1">
    <citation type="submission" date="2012-10" db="EMBL/GenBank/DDBJ databases">
        <title>Genome sequencing and analysis of entomopathogenic fungi Beauveria bassiana D1-5.</title>
        <authorList>
            <person name="Li Q."/>
            <person name="Wang L."/>
            <person name="Zhang Z."/>
            <person name="Wang Q."/>
            <person name="Ren J."/>
            <person name="Wang M."/>
            <person name="Xu W."/>
            <person name="Wang J."/>
            <person name="Lu Y."/>
            <person name="Du Q."/>
            <person name="Sun Z."/>
        </authorList>
    </citation>
    <scope>NUCLEOTIDE SEQUENCE [LARGE SCALE GENOMIC DNA]</scope>
    <source>
        <strain evidence="7 8">D1-5</strain>
    </source>
</reference>
<comment type="subcellular location">
    <subcellularLocation>
        <location evidence="6">Endomembrane system</location>
        <topology evidence="6">Single-pass membrane protein</topology>
    </subcellularLocation>
    <subcellularLocation>
        <location evidence="1">Nucleus membrane</location>
    </subcellularLocation>
</comment>
<keyword evidence="2" id="KW-0812">Transmembrane</keyword>
<evidence type="ECO:0000313" key="7">
    <source>
        <dbReference type="EMBL" id="KGQ09345.1"/>
    </source>
</evidence>
<keyword evidence="3" id="KW-1133">Transmembrane helix</keyword>
<dbReference type="PANTHER" id="PTHR12265">
    <property type="entry name" value="TRANSMEMBRANE PROTEIN 53"/>
    <property type="match status" value="1"/>
</dbReference>
<dbReference type="eggNOG" id="ENOG502S6B9">
    <property type="taxonomic scope" value="Eukaryota"/>
</dbReference>
<dbReference type="AlphaFoldDB" id="A0A0A2VT60"/>
<proteinExistence type="predicted"/>
<protein>
    <recommendedName>
        <fullName evidence="9">DNA repair protein (Rad57)</fullName>
    </recommendedName>
</protein>
<dbReference type="HOGENOM" id="CLU_036503_0_0_1"/>
<dbReference type="InterPro" id="IPR008547">
    <property type="entry name" value="DUF829_TMEM53"/>
</dbReference>
<dbReference type="Pfam" id="PF05705">
    <property type="entry name" value="DUF829"/>
    <property type="match status" value="1"/>
</dbReference>
<evidence type="ECO:0000256" key="6">
    <source>
        <dbReference type="ARBA" id="ARBA00037847"/>
    </source>
</evidence>
<keyword evidence="4" id="KW-0472">Membrane</keyword>
<gene>
    <name evidence="7" type="ORF">BBAD15_g5329</name>
</gene>
<accession>A0A0A2VT60</accession>
<evidence type="ECO:0000256" key="3">
    <source>
        <dbReference type="ARBA" id="ARBA00022989"/>
    </source>
</evidence>
<dbReference type="PANTHER" id="PTHR12265:SF30">
    <property type="entry name" value="TRANSMEMBRANE PROTEIN 53"/>
    <property type="match status" value="1"/>
</dbReference>
<evidence type="ECO:0000256" key="2">
    <source>
        <dbReference type="ARBA" id="ARBA00022692"/>
    </source>
</evidence>
<dbReference type="OrthoDB" id="77878at2759"/>
<name>A0A0A2VT60_BEABA</name>
<organism evidence="7 8">
    <name type="scientific">Beauveria bassiana D1-5</name>
    <dbReference type="NCBI Taxonomy" id="1245745"/>
    <lineage>
        <taxon>Eukaryota</taxon>
        <taxon>Fungi</taxon>
        <taxon>Dikarya</taxon>
        <taxon>Ascomycota</taxon>
        <taxon>Pezizomycotina</taxon>
        <taxon>Sordariomycetes</taxon>
        <taxon>Hypocreomycetidae</taxon>
        <taxon>Hypocreales</taxon>
        <taxon>Cordycipitaceae</taxon>
        <taxon>Beauveria</taxon>
    </lineage>
</organism>
<evidence type="ECO:0000256" key="1">
    <source>
        <dbReference type="ARBA" id="ARBA00004126"/>
    </source>
</evidence>
<dbReference type="GO" id="GO:0031965">
    <property type="term" value="C:nuclear membrane"/>
    <property type="evidence" value="ECO:0007669"/>
    <property type="project" value="UniProtKB-SubCell"/>
</dbReference>
<dbReference type="EMBL" id="ANFO01000462">
    <property type="protein sequence ID" value="KGQ09345.1"/>
    <property type="molecule type" value="Genomic_DNA"/>
</dbReference>
<evidence type="ECO:0000313" key="8">
    <source>
        <dbReference type="Proteomes" id="UP000030106"/>
    </source>
</evidence>